<protein>
    <submittedName>
        <fullName evidence="13">Disease resistance RPP13-like protein 1</fullName>
    </submittedName>
</protein>
<evidence type="ECO:0000313" key="13">
    <source>
        <dbReference type="RefSeq" id="XP_021834651.1"/>
    </source>
</evidence>
<dbReference type="InterPro" id="IPR041118">
    <property type="entry name" value="Rx_N"/>
</dbReference>
<evidence type="ECO:0000259" key="9">
    <source>
        <dbReference type="Pfam" id="PF23559"/>
    </source>
</evidence>
<dbReference type="GeneID" id="110774427"/>
<organism evidence="12 13">
    <name type="scientific">Prunus avium</name>
    <name type="common">Cherry</name>
    <name type="synonym">Cerasus avium</name>
    <dbReference type="NCBI Taxonomy" id="42229"/>
    <lineage>
        <taxon>Eukaryota</taxon>
        <taxon>Viridiplantae</taxon>
        <taxon>Streptophyta</taxon>
        <taxon>Embryophyta</taxon>
        <taxon>Tracheophyta</taxon>
        <taxon>Spermatophyta</taxon>
        <taxon>Magnoliopsida</taxon>
        <taxon>eudicotyledons</taxon>
        <taxon>Gunneridae</taxon>
        <taxon>Pentapetalae</taxon>
        <taxon>rosids</taxon>
        <taxon>fabids</taxon>
        <taxon>Rosales</taxon>
        <taxon>Rosaceae</taxon>
        <taxon>Amygdaloideae</taxon>
        <taxon>Amygdaleae</taxon>
        <taxon>Prunus</taxon>
    </lineage>
</organism>
<dbReference type="Pfam" id="PF00931">
    <property type="entry name" value="NB-ARC"/>
    <property type="match status" value="1"/>
</dbReference>
<evidence type="ECO:0000313" key="12">
    <source>
        <dbReference type="Proteomes" id="UP000515124"/>
    </source>
</evidence>
<keyword evidence="2" id="KW-0677">Repeat</keyword>
<feature type="domain" description="Disease resistance R13L4/SHOC-2-like LRR" evidence="10">
    <location>
        <begin position="954"/>
        <end position="1038"/>
    </location>
</feature>
<dbReference type="Pfam" id="PF25019">
    <property type="entry name" value="LRR_R13L1-DRL21"/>
    <property type="match status" value="1"/>
</dbReference>
<dbReference type="Pfam" id="PF07727">
    <property type="entry name" value="RVT_2"/>
    <property type="match status" value="1"/>
</dbReference>
<dbReference type="InterPro" id="IPR003591">
    <property type="entry name" value="Leu-rich_rpt_typical-subtyp"/>
</dbReference>
<dbReference type="InterPro" id="IPR013103">
    <property type="entry name" value="RVT_2"/>
</dbReference>
<dbReference type="KEGG" id="pavi:110774427"/>
<evidence type="ECO:0000256" key="4">
    <source>
        <dbReference type="ARBA" id="ARBA00022821"/>
    </source>
</evidence>
<dbReference type="GO" id="GO:0043531">
    <property type="term" value="F:ADP binding"/>
    <property type="evidence" value="ECO:0007669"/>
    <property type="project" value="InterPro"/>
</dbReference>
<evidence type="ECO:0000259" key="11">
    <source>
        <dbReference type="Pfam" id="PF25019"/>
    </source>
</evidence>
<dbReference type="SUPFAM" id="SSF56672">
    <property type="entry name" value="DNA/RNA polymerases"/>
    <property type="match status" value="1"/>
</dbReference>
<evidence type="ECO:0000259" key="10">
    <source>
        <dbReference type="Pfam" id="PF23598"/>
    </source>
</evidence>
<keyword evidence="4" id="KW-0611">Plant defense</keyword>
<feature type="domain" description="R13L1/DRL21-like LRR repeat region" evidence="11">
    <location>
        <begin position="1096"/>
        <end position="1221"/>
    </location>
</feature>
<reference evidence="13" key="1">
    <citation type="submission" date="2025-08" db="UniProtKB">
        <authorList>
            <consortium name="RefSeq"/>
        </authorList>
    </citation>
    <scope>IDENTIFICATION</scope>
</reference>
<dbReference type="PANTHER" id="PTHR36766:SF40">
    <property type="entry name" value="DISEASE RESISTANCE PROTEIN RGA3"/>
    <property type="match status" value="1"/>
</dbReference>
<dbReference type="Pfam" id="PF18052">
    <property type="entry name" value="Rx_N"/>
    <property type="match status" value="1"/>
</dbReference>
<keyword evidence="5" id="KW-0067">ATP-binding</keyword>
<accession>A0A6P5U5M4</accession>
<dbReference type="InterPro" id="IPR055414">
    <property type="entry name" value="LRR_R13L4/SHOC2-like"/>
</dbReference>
<evidence type="ECO:0000259" key="7">
    <source>
        <dbReference type="Pfam" id="PF07727"/>
    </source>
</evidence>
<dbReference type="Gene3D" id="3.40.50.300">
    <property type="entry name" value="P-loop containing nucleotide triphosphate hydrolases"/>
    <property type="match status" value="1"/>
</dbReference>
<evidence type="ECO:0000256" key="5">
    <source>
        <dbReference type="ARBA" id="ARBA00022840"/>
    </source>
</evidence>
<dbReference type="Proteomes" id="UP000515124">
    <property type="component" value="Unplaced"/>
</dbReference>
<proteinExistence type="predicted"/>
<evidence type="ECO:0000256" key="1">
    <source>
        <dbReference type="ARBA" id="ARBA00022614"/>
    </source>
</evidence>
<dbReference type="Pfam" id="PF23598">
    <property type="entry name" value="LRR_14"/>
    <property type="match status" value="1"/>
</dbReference>
<keyword evidence="3" id="KW-0547">Nucleotide-binding</keyword>
<keyword evidence="12" id="KW-1185">Reference proteome</keyword>
<dbReference type="Gene3D" id="1.20.5.4130">
    <property type="match status" value="1"/>
</dbReference>
<dbReference type="RefSeq" id="XP_021834651.1">
    <property type="nucleotide sequence ID" value="XM_021978959.1"/>
</dbReference>
<dbReference type="InterPro" id="IPR032675">
    <property type="entry name" value="LRR_dom_sf"/>
</dbReference>
<dbReference type="SUPFAM" id="SSF52540">
    <property type="entry name" value="P-loop containing nucleoside triphosphate hydrolases"/>
    <property type="match status" value="1"/>
</dbReference>
<dbReference type="PANTHER" id="PTHR36766">
    <property type="entry name" value="PLANT BROAD-SPECTRUM MILDEW RESISTANCE PROTEIN RPW8"/>
    <property type="match status" value="1"/>
</dbReference>
<feature type="domain" description="Disease resistance N-terminal" evidence="8">
    <location>
        <begin position="419"/>
        <end position="485"/>
    </location>
</feature>
<feature type="domain" description="Reverse transcriptase Ty1/copia-type" evidence="7">
    <location>
        <begin position="11"/>
        <end position="168"/>
    </location>
</feature>
<dbReference type="Gene3D" id="3.80.10.10">
    <property type="entry name" value="Ribonuclease Inhibitor"/>
    <property type="match status" value="3"/>
</dbReference>
<dbReference type="InterPro" id="IPR042197">
    <property type="entry name" value="Apaf_helical"/>
</dbReference>
<dbReference type="PRINTS" id="PR00364">
    <property type="entry name" value="DISEASERSIST"/>
</dbReference>
<dbReference type="InterPro" id="IPR027417">
    <property type="entry name" value="P-loop_NTPase"/>
</dbReference>
<name>A0A6P5U5M4_PRUAV</name>
<dbReference type="InterPro" id="IPR043502">
    <property type="entry name" value="DNA/RNA_pol_sf"/>
</dbReference>
<dbReference type="GO" id="GO:0006952">
    <property type="term" value="P:defense response"/>
    <property type="evidence" value="ECO:0007669"/>
    <property type="project" value="UniProtKB-KW"/>
</dbReference>
<gene>
    <name evidence="13" type="primary">LOC110774427</name>
</gene>
<dbReference type="InterPro" id="IPR002182">
    <property type="entry name" value="NB-ARC"/>
</dbReference>
<feature type="domain" description="Disease resistance protein winged helix" evidence="9">
    <location>
        <begin position="815"/>
        <end position="881"/>
    </location>
</feature>
<dbReference type="InterPro" id="IPR058922">
    <property type="entry name" value="WHD_DRP"/>
</dbReference>
<dbReference type="FunFam" id="1.10.10.10:FF:000322">
    <property type="entry name" value="Probable disease resistance protein At1g63360"/>
    <property type="match status" value="1"/>
</dbReference>
<dbReference type="Gene3D" id="1.10.10.10">
    <property type="entry name" value="Winged helix-like DNA-binding domain superfamily/Winged helix DNA-binding domain"/>
    <property type="match status" value="1"/>
</dbReference>
<evidence type="ECO:0000256" key="2">
    <source>
        <dbReference type="ARBA" id="ARBA00022737"/>
    </source>
</evidence>
<sequence>MAIEMEALEKNSTWEIVQLPQGKKPVGCRWIYTIKYKADGSIDRYKARLVAKGYTQTYGIDYQETFAPVAKINTVRVLMSLAANLDWPLLQYDVMNAFLHGELQEEVYMEPPPGISMALGPNTVCKLRKSLYGLKQSPRAWFGKFTDSMKRFGYTQSHLDHTLFLKRREMKNLQKLLASKFEMKELDTGMLDCKPADTPIEQNHKLGMYPDQVPTDKERYQRLVGRLIYLSHTRPDIAYAVSMVSQFMHQPSEAHMNAVTRIMRYLKAAPAKGLIFSKHTHMNPEGYTDADWAGSITDRRSTSGYFTFVGGNLVTWRSKKQKVVARSSAEAEFRGMAQGVCELLWLRRLLKDLGIKPLKATNLYCDSKSAIEIAHNPSAEKRKDMALIGEALISASVQVLCDRITSPEFVDLFWHKKLDEPLLMKLKTTLLTLYAVLDDAEEKQIKKPAVRNWLDELKHAVFDAEDLLDEIDTEALRCKFEGEDQTGKFTNKVRNLLFSSRNHFYQSMNDKIQELLARLENFVQLKSALGLREDVGRKVSQRTPTTSLVHEPCVYGRDEVKENFSKVLLSDDASKDDVSVLTIVGMGGVGKTTLARMLYNDDKVKGHFTFQAWACVSEDYDPIRITKTLLESVTSKPCNTTDLNLLQVELREQLRGRKFLFVLDDLWNEDYTDLKFLQTPFRSGARGSKVIITTRNKNIASVMQNVPIQYLEPLSHEDCWLLLSKHAFGNENCSAHPNLEDIGKQIALKCKGLPLAAQTLGGLLRCNIDFEYWNRILNDSFWDQPYDTTNILPALGLSYHYLPAQLKRCFAYCSIFPKDYEFEKEDIVQLWIAEGIIPQAENGKRMEALARRYFDELLSRSLFQKSRKFCFIMHDLINDLATFMSRGFCHRLEGGVSREVKRARHLSYAREKFDAAPRFEPLYEAKCLRTFLPTSLNLDISHERFFVSKKVLQDLLPSLRCLRVLSLSRYQNVTVLPDSIANLIHLRYLDLSHTAIERLPRVLFNLYNLRTLLLSNCSSLLELPADIRKLINLQKLMLGGCSSLIKLPACMKELINLHHLDVNGTKIEEMPVQMGRLKNLRTLTAFVVGKSTGSGIRELREFPQLRGKLSILKLQNVVDARDALHANMKHKEDLKELEFSWGAEDADDSRKEKDVLDKLQPCVNLEKLTIRFYGGTNFPNWLGDSSFSNIQVMHLSNCSYCWSLPPVGQLPALKELCIERMKLVKTIGVEFYDRNGAYLTQPFQSLEKLEFREMLEWEEWVPSGSASGGEYGPDFPHLQELILIKCPKLGGSLPCELPCLKKLTVSGCGVLHDGRATSTTTNSLNYKSLEKLKIENGCQTALLSLLETTLLSRLEIGNVVDVQCLPKQLCNRLQSLTLRNCPTLSSFPKDGLQSLKSLAIDNCRILEFLPHEMLAKLTSLDYLWIEKSCDSMRSFPLGIFPKLTVLQIVDCKNLESLSIDENLSHLSHLSEFLVFGCENLKSLPERLHTLTALRSLRIWNLPNLESFAEDGGLPPNLRRFSLGNCDRLRASSVGEYWGLQALVSLEQFRMGGSDHVLETLLKEQLLPTTLHTFSISDLSTLKSMDGKGLGHLTSLQVLEICNCPSLEFLPGEELQHLTSLQKLYIRNCRSLQCLPEEGLPPSLSYLRILLCPALEKRYKNKTGQDWAKISHIPCIEIGNEVII</sequence>
<dbReference type="SMART" id="SM00369">
    <property type="entry name" value="LRR_TYP"/>
    <property type="match status" value="4"/>
</dbReference>
<dbReference type="InterPro" id="IPR036388">
    <property type="entry name" value="WH-like_DNA-bd_sf"/>
</dbReference>
<dbReference type="FunFam" id="3.40.50.300:FF:001091">
    <property type="entry name" value="Probable disease resistance protein At1g61300"/>
    <property type="match status" value="1"/>
</dbReference>
<evidence type="ECO:0000259" key="6">
    <source>
        <dbReference type="Pfam" id="PF00931"/>
    </source>
</evidence>
<dbReference type="InterPro" id="IPR056789">
    <property type="entry name" value="LRR_R13L1-DRL21"/>
</dbReference>
<dbReference type="Pfam" id="PF23559">
    <property type="entry name" value="WHD_DRP"/>
    <property type="match status" value="1"/>
</dbReference>
<keyword evidence="1" id="KW-0433">Leucine-rich repeat</keyword>
<evidence type="ECO:0000256" key="3">
    <source>
        <dbReference type="ARBA" id="ARBA00022741"/>
    </source>
</evidence>
<dbReference type="CDD" id="cd09272">
    <property type="entry name" value="RNase_HI_RT_Ty1"/>
    <property type="match status" value="1"/>
</dbReference>
<evidence type="ECO:0000259" key="8">
    <source>
        <dbReference type="Pfam" id="PF18052"/>
    </source>
</evidence>
<dbReference type="Gene3D" id="1.10.8.430">
    <property type="entry name" value="Helical domain of apoptotic protease-activating factors"/>
    <property type="match status" value="1"/>
</dbReference>
<dbReference type="GO" id="GO:0005524">
    <property type="term" value="F:ATP binding"/>
    <property type="evidence" value="ECO:0007669"/>
    <property type="project" value="UniProtKB-KW"/>
</dbReference>
<feature type="domain" description="NB-ARC" evidence="6">
    <location>
        <begin position="575"/>
        <end position="731"/>
    </location>
</feature>
<dbReference type="SUPFAM" id="SSF52058">
    <property type="entry name" value="L domain-like"/>
    <property type="match status" value="2"/>
</dbReference>
<dbReference type="GO" id="GO:0051707">
    <property type="term" value="P:response to other organism"/>
    <property type="evidence" value="ECO:0007669"/>
    <property type="project" value="UniProtKB-ARBA"/>
</dbReference>